<proteinExistence type="predicted"/>
<dbReference type="Proteomes" id="UP000663791">
    <property type="component" value="Unassembled WGS sequence"/>
</dbReference>
<dbReference type="EMBL" id="JAERTX010000006">
    <property type="protein sequence ID" value="MBM9459806.1"/>
    <property type="molecule type" value="Genomic_DNA"/>
</dbReference>
<dbReference type="CDD" id="cd03416">
    <property type="entry name" value="CbiX_SirB_N"/>
    <property type="match status" value="1"/>
</dbReference>
<dbReference type="GO" id="GO:0046872">
    <property type="term" value="F:metal ion binding"/>
    <property type="evidence" value="ECO:0007669"/>
    <property type="project" value="UniProtKB-KW"/>
</dbReference>
<dbReference type="RefSeq" id="WP_205291129.1">
    <property type="nucleotide sequence ID" value="NZ_CP074406.1"/>
</dbReference>
<reference evidence="3" key="1">
    <citation type="submission" date="2021-01" db="EMBL/GenBank/DDBJ databases">
        <title>Novel species in genus Nocardioides.</title>
        <authorList>
            <person name="Zhang G."/>
        </authorList>
    </citation>
    <scope>NUCLEOTIDE SEQUENCE</scope>
    <source>
        <strain evidence="3">Zg-536</strain>
    </source>
</reference>
<dbReference type="GO" id="GO:0016829">
    <property type="term" value="F:lyase activity"/>
    <property type="evidence" value="ECO:0007669"/>
    <property type="project" value="UniProtKB-KW"/>
</dbReference>
<name>A0A939BVD0_9ACTN</name>
<sequence length="221" mass="22795">MPRLVTVAHGTRTAVGNVVARELTALAGERLGIEAIASYVELSEPLFADVLREPYDGESVAVPLLLSTGYHVRVDLPEAVAGAADPARVRLARPFGPDPLLAQAQVARLLEAGAEVGQPVTMVAAGSSDPAALDDLGVAASLLAEAWGSPVRFATLGGLGPRPAEVVQPGDAVSSYLLATGFFHRKLVAEAKEFGADVVADVIGPHPLAVGLLVRRTSRAS</sequence>
<comment type="caution">
    <text evidence="3">The sequence shown here is derived from an EMBL/GenBank/DDBJ whole genome shotgun (WGS) entry which is preliminary data.</text>
</comment>
<evidence type="ECO:0000256" key="1">
    <source>
        <dbReference type="ARBA" id="ARBA00022723"/>
    </source>
</evidence>
<dbReference type="PANTHER" id="PTHR33542">
    <property type="entry name" value="SIROHYDROCHLORIN FERROCHELATASE, CHLOROPLASTIC"/>
    <property type="match status" value="1"/>
</dbReference>
<evidence type="ECO:0000256" key="2">
    <source>
        <dbReference type="ARBA" id="ARBA00023239"/>
    </source>
</evidence>
<dbReference type="SUPFAM" id="SSF53800">
    <property type="entry name" value="Chelatase"/>
    <property type="match status" value="1"/>
</dbReference>
<protein>
    <submittedName>
        <fullName evidence="3">Sirohydrochlorin chelatase</fullName>
    </submittedName>
</protein>
<dbReference type="InterPro" id="IPR002762">
    <property type="entry name" value="CbiX-like"/>
</dbReference>
<evidence type="ECO:0000313" key="4">
    <source>
        <dbReference type="Proteomes" id="UP000663791"/>
    </source>
</evidence>
<dbReference type="PANTHER" id="PTHR33542:SF5">
    <property type="entry name" value="FERROCHELATASE CHE1"/>
    <property type="match status" value="1"/>
</dbReference>
<dbReference type="InterPro" id="IPR050963">
    <property type="entry name" value="Sirohydro_Cobaltochel/CbiX"/>
</dbReference>
<keyword evidence="4" id="KW-1185">Reference proteome</keyword>
<dbReference type="Gene3D" id="3.40.50.1400">
    <property type="match status" value="2"/>
</dbReference>
<accession>A0A939BVD0</accession>
<evidence type="ECO:0000313" key="3">
    <source>
        <dbReference type="EMBL" id="MBM9459806.1"/>
    </source>
</evidence>
<dbReference type="AlphaFoldDB" id="A0A939BVD0"/>
<gene>
    <name evidence="3" type="ORF">JK386_07805</name>
</gene>
<keyword evidence="1" id="KW-0479">Metal-binding</keyword>
<keyword evidence="2" id="KW-0456">Lyase</keyword>
<organism evidence="3 4">
    <name type="scientific">Nocardioides faecalis</name>
    <dbReference type="NCBI Taxonomy" id="2803858"/>
    <lineage>
        <taxon>Bacteria</taxon>
        <taxon>Bacillati</taxon>
        <taxon>Actinomycetota</taxon>
        <taxon>Actinomycetes</taxon>
        <taxon>Propionibacteriales</taxon>
        <taxon>Nocardioidaceae</taxon>
        <taxon>Nocardioides</taxon>
    </lineage>
</organism>
<dbReference type="Pfam" id="PF01903">
    <property type="entry name" value="CbiX"/>
    <property type="match status" value="1"/>
</dbReference>